<dbReference type="GO" id="GO:0003700">
    <property type="term" value="F:DNA-binding transcription factor activity"/>
    <property type="evidence" value="ECO:0007669"/>
    <property type="project" value="TreeGrafter"/>
</dbReference>
<keyword evidence="8" id="KW-1185">Reference proteome</keyword>
<dbReference type="SUPFAM" id="SSF48498">
    <property type="entry name" value="Tetracyclin repressor-like, C-terminal domain"/>
    <property type="match status" value="1"/>
</dbReference>
<dbReference type="EMBL" id="BMMZ01000004">
    <property type="protein sequence ID" value="GGL63251.1"/>
    <property type="molecule type" value="Genomic_DNA"/>
</dbReference>
<evidence type="ECO:0000313" key="7">
    <source>
        <dbReference type="EMBL" id="GGL63251.1"/>
    </source>
</evidence>
<gene>
    <name evidence="7" type="ORF">GCM10011575_22160</name>
</gene>
<dbReference type="PANTHER" id="PTHR30055:SF234">
    <property type="entry name" value="HTH-TYPE TRANSCRIPTIONAL REGULATOR BETI"/>
    <property type="match status" value="1"/>
</dbReference>
<name>A0A917S9M7_9ACTN</name>
<evidence type="ECO:0000256" key="5">
    <source>
        <dbReference type="PROSITE-ProRule" id="PRU00335"/>
    </source>
</evidence>
<organism evidence="7 8">
    <name type="scientific">Microlunatus endophyticus</name>
    <dbReference type="NCBI Taxonomy" id="1716077"/>
    <lineage>
        <taxon>Bacteria</taxon>
        <taxon>Bacillati</taxon>
        <taxon>Actinomycetota</taxon>
        <taxon>Actinomycetes</taxon>
        <taxon>Propionibacteriales</taxon>
        <taxon>Propionibacteriaceae</taxon>
        <taxon>Microlunatus</taxon>
    </lineage>
</organism>
<evidence type="ECO:0000256" key="2">
    <source>
        <dbReference type="ARBA" id="ARBA00023015"/>
    </source>
</evidence>
<dbReference type="Pfam" id="PF13977">
    <property type="entry name" value="TetR_C_6"/>
    <property type="match status" value="1"/>
</dbReference>
<dbReference type="InterPro" id="IPR036271">
    <property type="entry name" value="Tet_transcr_reg_TetR-rel_C_sf"/>
</dbReference>
<keyword evidence="3 5" id="KW-0238">DNA-binding</keyword>
<reference evidence="7" key="2">
    <citation type="submission" date="2020-09" db="EMBL/GenBank/DDBJ databases">
        <authorList>
            <person name="Sun Q."/>
            <person name="Zhou Y."/>
        </authorList>
    </citation>
    <scope>NUCLEOTIDE SEQUENCE</scope>
    <source>
        <strain evidence="7">CGMCC 4.7306</strain>
    </source>
</reference>
<dbReference type="InterPro" id="IPR039538">
    <property type="entry name" value="BetI_C"/>
</dbReference>
<keyword evidence="1" id="KW-0678">Repressor</keyword>
<dbReference type="Gene3D" id="1.10.357.10">
    <property type="entry name" value="Tetracycline Repressor, domain 2"/>
    <property type="match status" value="1"/>
</dbReference>
<feature type="DNA-binding region" description="H-T-H motif" evidence="5">
    <location>
        <begin position="26"/>
        <end position="45"/>
    </location>
</feature>
<dbReference type="PANTHER" id="PTHR30055">
    <property type="entry name" value="HTH-TYPE TRANSCRIPTIONAL REGULATOR RUTR"/>
    <property type="match status" value="1"/>
</dbReference>
<dbReference type="Pfam" id="PF00440">
    <property type="entry name" value="TetR_N"/>
    <property type="match status" value="1"/>
</dbReference>
<evidence type="ECO:0000256" key="1">
    <source>
        <dbReference type="ARBA" id="ARBA00022491"/>
    </source>
</evidence>
<dbReference type="SUPFAM" id="SSF46689">
    <property type="entry name" value="Homeodomain-like"/>
    <property type="match status" value="1"/>
</dbReference>
<dbReference type="Proteomes" id="UP000613840">
    <property type="component" value="Unassembled WGS sequence"/>
</dbReference>
<dbReference type="PRINTS" id="PR00455">
    <property type="entry name" value="HTHTETR"/>
</dbReference>
<accession>A0A917S9M7</accession>
<protein>
    <submittedName>
        <fullName evidence="7">Transcriptional regulator, TetR family protein</fullName>
    </submittedName>
</protein>
<evidence type="ECO:0000259" key="6">
    <source>
        <dbReference type="PROSITE" id="PS50977"/>
    </source>
</evidence>
<evidence type="ECO:0000256" key="3">
    <source>
        <dbReference type="ARBA" id="ARBA00023125"/>
    </source>
</evidence>
<sequence length="191" mass="20592">MEQARREQITDAAVQVLSRDGFSGTSLASIATQIGVSKGVIGYHFGSKSEVLEEVVRRILDNATAFMTAQMGHATSYTDALRTYITTNIAYLDQNRDEALALVEVLVNARTAPEAGAVFAASHQDALTSLEQLLGQGQQAGEFAEFSPRTVAVIIRASIDTVTNRLQTEPDLDVAGFGEELITLVTRMIKS</sequence>
<keyword evidence="2" id="KW-0805">Transcription regulation</keyword>
<dbReference type="InterPro" id="IPR001647">
    <property type="entry name" value="HTH_TetR"/>
</dbReference>
<feature type="domain" description="HTH tetR-type" evidence="6">
    <location>
        <begin position="3"/>
        <end position="63"/>
    </location>
</feature>
<keyword evidence="4" id="KW-0804">Transcription</keyword>
<evidence type="ECO:0000256" key="4">
    <source>
        <dbReference type="ARBA" id="ARBA00023163"/>
    </source>
</evidence>
<dbReference type="Gene3D" id="1.10.10.60">
    <property type="entry name" value="Homeodomain-like"/>
    <property type="match status" value="1"/>
</dbReference>
<reference evidence="7" key="1">
    <citation type="journal article" date="2014" name="Int. J. Syst. Evol. Microbiol.">
        <title>Complete genome sequence of Corynebacterium casei LMG S-19264T (=DSM 44701T), isolated from a smear-ripened cheese.</title>
        <authorList>
            <consortium name="US DOE Joint Genome Institute (JGI-PGF)"/>
            <person name="Walter F."/>
            <person name="Albersmeier A."/>
            <person name="Kalinowski J."/>
            <person name="Ruckert C."/>
        </authorList>
    </citation>
    <scope>NUCLEOTIDE SEQUENCE</scope>
    <source>
        <strain evidence="7">CGMCC 4.7306</strain>
    </source>
</reference>
<dbReference type="AlphaFoldDB" id="A0A917S9M7"/>
<evidence type="ECO:0000313" key="8">
    <source>
        <dbReference type="Proteomes" id="UP000613840"/>
    </source>
</evidence>
<comment type="caution">
    <text evidence="7">The sequence shown here is derived from an EMBL/GenBank/DDBJ whole genome shotgun (WGS) entry which is preliminary data.</text>
</comment>
<dbReference type="InterPro" id="IPR050109">
    <property type="entry name" value="HTH-type_TetR-like_transc_reg"/>
</dbReference>
<proteinExistence type="predicted"/>
<dbReference type="GO" id="GO:0000976">
    <property type="term" value="F:transcription cis-regulatory region binding"/>
    <property type="evidence" value="ECO:0007669"/>
    <property type="project" value="TreeGrafter"/>
</dbReference>
<dbReference type="InterPro" id="IPR009057">
    <property type="entry name" value="Homeodomain-like_sf"/>
</dbReference>
<dbReference type="PROSITE" id="PS50977">
    <property type="entry name" value="HTH_TETR_2"/>
    <property type="match status" value="1"/>
</dbReference>